<name>A0A0F6QY36_9CORY</name>
<dbReference type="Gene3D" id="3.40.960.10">
    <property type="entry name" value="VSR Endonuclease"/>
    <property type="match status" value="1"/>
</dbReference>
<protein>
    <submittedName>
        <fullName evidence="1">Uncharacterized protein</fullName>
    </submittedName>
</protein>
<sequence>MPLLAAENLDEDTAIEFLETYYGGRNGQSSYEHDCSFIANYSAKMKDLQSKIVLNSDSWAEKELYRALHKEGLKVLSNVKLGAYFWDLYLPKHKILIEVDGFEFHSKKLETFVQDRWKANDAVIAGYRVLRFSGSCIKHELAAVVQEILAAVKGTRPMPKQGVWLKHWIFRRGMPPEYFEYS</sequence>
<proteinExistence type="predicted"/>
<organism evidence="1 2">
    <name type="scientific">Corynebacterium camporealensis</name>
    <dbReference type="NCBI Taxonomy" id="161896"/>
    <lineage>
        <taxon>Bacteria</taxon>
        <taxon>Bacillati</taxon>
        <taxon>Actinomycetota</taxon>
        <taxon>Actinomycetes</taxon>
        <taxon>Mycobacteriales</taxon>
        <taxon>Corynebacteriaceae</taxon>
        <taxon>Corynebacterium</taxon>
    </lineage>
</organism>
<dbReference type="KEGG" id="ccj:UL81_09855"/>
<dbReference type="Pfam" id="PF04480">
    <property type="entry name" value="DUF559"/>
    <property type="match status" value="1"/>
</dbReference>
<evidence type="ECO:0000313" key="1">
    <source>
        <dbReference type="EMBL" id="AKE39905.1"/>
    </source>
</evidence>
<accession>A0A0F6QY36</accession>
<dbReference type="SUPFAM" id="SSF52980">
    <property type="entry name" value="Restriction endonuclease-like"/>
    <property type="match status" value="1"/>
</dbReference>
<dbReference type="AlphaFoldDB" id="A0A0F6QY36"/>
<gene>
    <name evidence="1" type="ORF">UL81_09855</name>
</gene>
<evidence type="ECO:0000313" key="2">
    <source>
        <dbReference type="Proteomes" id="UP000033566"/>
    </source>
</evidence>
<dbReference type="PATRIC" id="fig|161896.4.peg.1921"/>
<dbReference type="InterPro" id="IPR011335">
    <property type="entry name" value="Restrct_endonuc-II-like"/>
</dbReference>
<dbReference type="EMBL" id="CP011311">
    <property type="protein sequence ID" value="AKE39905.1"/>
    <property type="molecule type" value="Genomic_DNA"/>
</dbReference>
<dbReference type="HOGENOM" id="CLU_1425831_0_0_11"/>
<dbReference type="Proteomes" id="UP000033566">
    <property type="component" value="Chromosome"/>
</dbReference>
<reference evidence="1 2" key="1">
    <citation type="journal article" date="2015" name="Genome Announc.">
        <title>Complete Genome Sequence of Corynebacterium camporealensis DSM 44610, Isolated from the Milk of a Manchega Sheep with Subclinical Mastitis.</title>
        <authorList>
            <person name="Ruckert C."/>
            <person name="Albersmeier A."/>
            <person name="Winkler A."/>
            <person name="Tauch A."/>
        </authorList>
    </citation>
    <scope>NUCLEOTIDE SEQUENCE [LARGE SCALE GENOMIC DNA]</scope>
    <source>
        <strain evidence="1 2">DSM 44610</strain>
    </source>
</reference>
<dbReference type="STRING" id="161896.UL81_09855"/>
<keyword evidence="2" id="KW-1185">Reference proteome</keyword>
<dbReference type="InterPro" id="IPR007569">
    <property type="entry name" value="DUF559"/>
</dbReference>